<sequence length="246" mass="28896">MEILKSKLEKMIASLSKQDGDGLKTRLENLISVYPFNEYEYIISSMLGLGKITMDDYLEIRDEYIARNMYLYIFEISAPRGFGEQWAQGHLMELAPELIKPTKKLEKNYSGEYDFLYQLPNKKMIKIEVKASRAVDFDSQEPLYVKALAWESKMPFDMNFQQVKPKCCDVFVWVGVWRDTIKYWVLASKEVEKNKYYSKGQHRGNTGEGQLHVKQDNIKEFVKYEAKPKELIEKIIGAYNRQHSKK</sequence>
<dbReference type="Proteomes" id="UP000710385">
    <property type="component" value="Unassembled WGS sequence"/>
</dbReference>
<evidence type="ECO:0008006" key="3">
    <source>
        <dbReference type="Google" id="ProtNLM"/>
    </source>
</evidence>
<protein>
    <recommendedName>
        <fullName evidence="3">Restriction endonuclease subunit M</fullName>
    </recommendedName>
</protein>
<dbReference type="AlphaFoldDB" id="A0A928Y4H8"/>
<accession>A0A928Y4H8</accession>
<reference evidence="1" key="1">
    <citation type="submission" date="2020-05" db="EMBL/GenBank/DDBJ databases">
        <title>High-Quality Genomes of Partial-Nitritation/Anammox System by Hierarchical Clustering Based Hybrid Assembly.</title>
        <authorList>
            <person name="Liu L."/>
            <person name="Wang Y."/>
            <person name="Che Y."/>
            <person name="Chen Y."/>
            <person name="Xia Y."/>
            <person name="Luo R."/>
            <person name="Cheng S.H."/>
            <person name="Zheng C."/>
            <person name="Zhang T."/>
        </authorList>
    </citation>
    <scope>NUCLEOTIDE SEQUENCE</scope>
    <source>
        <strain evidence="1">H1_PAT1</strain>
    </source>
</reference>
<organism evidence="1 2">
    <name type="scientific">candidate division WWE3 bacterium</name>
    <dbReference type="NCBI Taxonomy" id="2053526"/>
    <lineage>
        <taxon>Bacteria</taxon>
        <taxon>Katanobacteria</taxon>
    </lineage>
</organism>
<dbReference type="EMBL" id="JABTTY010000001">
    <property type="protein sequence ID" value="MBE7524875.1"/>
    <property type="molecule type" value="Genomic_DNA"/>
</dbReference>
<evidence type="ECO:0000313" key="1">
    <source>
        <dbReference type="EMBL" id="MBE7524875.1"/>
    </source>
</evidence>
<comment type="caution">
    <text evidence="1">The sequence shown here is derived from an EMBL/GenBank/DDBJ whole genome shotgun (WGS) entry which is preliminary data.</text>
</comment>
<name>A0A928Y4H8_UNCKA</name>
<evidence type="ECO:0000313" key="2">
    <source>
        <dbReference type="Proteomes" id="UP000710385"/>
    </source>
</evidence>
<proteinExistence type="predicted"/>
<gene>
    <name evidence="1" type="ORF">HS096_00535</name>
</gene>